<dbReference type="Proteomes" id="UP000887579">
    <property type="component" value="Unplaced"/>
</dbReference>
<evidence type="ECO:0000313" key="1">
    <source>
        <dbReference type="Proteomes" id="UP000887579"/>
    </source>
</evidence>
<dbReference type="WBParaSite" id="ES5_v2.g14649.t1">
    <property type="protein sequence ID" value="ES5_v2.g14649.t1"/>
    <property type="gene ID" value="ES5_v2.g14649"/>
</dbReference>
<accession>A0AC34FBY6</accession>
<proteinExistence type="predicted"/>
<sequence>MSSRKRILEYIPKRATQQEEFLKNYPEYDGRGLLIAVIDVYLVDVSLPGLQKTTDDLPKIIDCFDFTGNGQVNTCVIKEVDADNYLIALSGRKIKIPLTWKNSSGKWHLGKKYLRDLLCKKDSDKNDKKDFEELEKSMQKDLNISESSIENTIIVDCIV</sequence>
<protein>
    <submittedName>
        <fullName evidence="2">Uncharacterized protein</fullName>
    </submittedName>
</protein>
<evidence type="ECO:0000313" key="2">
    <source>
        <dbReference type="WBParaSite" id="ES5_v2.g14649.t1"/>
    </source>
</evidence>
<name>A0AC34FBY6_9BILA</name>
<organism evidence="1 2">
    <name type="scientific">Panagrolaimus sp. ES5</name>
    <dbReference type="NCBI Taxonomy" id="591445"/>
    <lineage>
        <taxon>Eukaryota</taxon>
        <taxon>Metazoa</taxon>
        <taxon>Ecdysozoa</taxon>
        <taxon>Nematoda</taxon>
        <taxon>Chromadorea</taxon>
        <taxon>Rhabditida</taxon>
        <taxon>Tylenchina</taxon>
        <taxon>Panagrolaimomorpha</taxon>
        <taxon>Panagrolaimoidea</taxon>
        <taxon>Panagrolaimidae</taxon>
        <taxon>Panagrolaimus</taxon>
    </lineage>
</organism>
<reference evidence="2" key="1">
    <citation type="submission" date="2022-11" db="UniProtKB">
        <authorList>
            <consortium name="WormBaseParasite"/>
        </authorList>
    </citation>
    <scope>IDENTIFICATION</scope>
</reference>